<dbReference type="Gene3D" id="3.30.2000.30">
    <property type="match status" value="1"/>
</dbReference>
<dbReference type="InterPro" id="IPR021508">
    <property type="entry name" value="Gp17-like"/>
</dbReference>
<accession>A0A6J5RC60</accession>
<name>A0A6J5RC60_9CAUD</name>
<dbReference type="Pfam" id="PF11367">
    <property type="entry name" value="Tail_completion_gp17"/>
    <property type="match status" value="1"/>
</dbReference>
<proteinExistence type="predicted"/>
<organism evidence="1">
    <name type="scientific">uncultured Caudovirales phage</name>
    <dbReference type="NCBI Taxonomy" id="2100421"/>
    <lineage>
        <taxon>Viruses</taxon>
        <taxon>Duplodnaviria</taxon>
        <taxon>Heunggongvirae</taxon>
        <taxon>Uroviricota</taxon>
        <taxon>Caudoviricetes</taxon>
        <taxon>Peduoviridae</taxon>
        <taxon>Maltschvirus</taxon>
        <taxon>Maltschvirus maltsch</taxon>
    </lineage>
</organism>
<sequence>MSGTETLIIDEWLTESLAGITGVTGVYEGLAPVDAPYPFIVFQYQSSYDSTGMGPSARIMIDADYIVRVITESASFADMETIAEAIDTAIEGQSGSVTGGVVLGVARKEQYRDVEQYQNQTIRHLGGRYRIVAQGL</sequence>
<reference evidence="1" key="1">
    <citation type="submission" date="2020-05" db="EMBL/GenBank/DDBJ databases">
        <authorList>
            <person name="Chiriac C."/>
            <person name="Salcher M."/>
            <person name="Ghai R."/>
            <person name="Kavagutti S V."/>
        </authorList>
    </citation>
    <scope>NUCLEOTIDE SEQUENCE</scope>
</reference>
<dbReference type="InterPro" id="IPR053745">
    <property type="entry name" value="Viral_Tail_Comp_sf"/>
</dbReference>
<evidence type="ECO:0000313" key="1">
    <source>
        <dbReference type="EMBL" id="CAB4195100.1"/>
    </source>
</evidence>
<gene>
    <name evidence="1" type="ORF">UFOVP1279_40</name>
</gene>
<dbReference type="EMBL" id="LR797224">
    <property type="protein sequence ID" value="CAB4195100.1"/>
    <property type="molecule type" value="Genomic_DNA"/>
</dbReference>
<protein>
    <submittedName>
        <fullName evidence="1">Tail completion protein</fullName>
    </submittedName>
</protein>